<feature type="region of interest" description="Disordered" evidence="1">
    <location>
        <begin position="114"/>
        <end position="140"/>
    </location>
</feature>
<keyword evidence="2" id="KW-0812">Transmembrane</keyword>
<protein>
    <submittedName>
        <fullName evidence="3">Phage holin family protein</fullName>
    </submittedName>
</protein>
<evidence type="ECO:0000313" key="3">
    <source>
        <dbReference type="EMBL" id="GAA2021490.1"/>
    </source>
</evidence>
<evidence type="ECO:0000256" key="2">
    <source>
        <dbReference type="SAM" id="Phobius"/>
    </source>
</evidence>
<name>A0ABN2TV93_9ACTN</name>
<feature type="transmembrane region" description="Helical" evidence="2">
    <location>
        <begin position="82"/>
        <end position="103"/>
    </location>
</feature>
<sequence length="140" mass="14612">MATERITSASSSSTAELVNDAAVQISRLVHDEIALAKLEMQTKAKQLGMGAGLVASALLLLRIGLILAWALLVVALANVWPLWLAVAVPMAGAFLLAAVAALLGKRRLKAATPPVPTEASESVRTDLRLAHGAVQEGRQS</sequence>
<dbReference type="RefSeq" id="WP_344665059.1">
    <property type="nucleotide sequence ID" value="NZ_BAAAQN010000007.1"/>
</dbReference>
<evidence type="ECO:0000256" key="1">
    <source>
        <dbReference type="SAM" id="MobiDB-lite"/>
    </source>
</evidence>
<accession>A0ABN2TV93</accession>
<dbReference type="Pfam" id="PF07332">
    <property type="entry name" value="Phage_holin_3_6"/>
    <property type="match status" value="1"/>
</dbReference>
<dbReference type="Proteomes" id="UP001500751">
    <property type="component" value="Unassembled WGS sequence"/>
</dbReference>
<reference evidence="3 4" key="1">
    <citation type="journal article" date="2019" name="Int. J. Syst. Evol. Microbiol.">
        <title>The Global Catalogue of Microorganisms (GCM) 10K type strain sequencing project: providing services to taxonomists for standard genome sequencing and annotation.</title>
        <authorList>
            <consortium name="The Broad Institute Genomics Platform"/>
            <consortium name="The Broad Institute Genome Sequencing Center for Infectious Disease"/>
            <person name="Wu L."/>
            <person name="Ma J."/>
        </authorList>
    </citation>
    <scope>NUCLEOTIDE SEQUENCE [LARGE SCALE GENOMIC DNA]</scope>
    <source>
        <strain evidence="3 4">JCM 16014</strain>
    </source>
</reference>
<keyword evidence="2" id="KW-1133">Transmembrane helix</keyword>
<gene>
    <name evidence="3" type="ORF">GCM10009839_18200</name>
</gene>
<dbReference type="EMBL" id="BAAAQN010000007">
    <property type="protein sequence ID" value="GAA2021490.1"/>
    <property type="molecule type" value="Genomic_DNA"/>
</dbReference>
<proteinExistence type="predicted"/>
<feature type="transmembrane region" description="Helical" evidence="2">
    <location>
        <begin position="47"/>
        <end position="76"/>
    </location>
</feature>
<evidence type="ECO:0000313" key="4">
    <source>
        <dbReference type="Proteomes" id="UP001500751"/>
    </source>
</evidence>
<comment type="caution">
    <text evidence="3">The sequence shown here is derived from an EMBL/GenBank/DDBJ whole genome shotgun (WGS) entry which is preliminary data.</text>
</comment>
<keyword evidence="2" id="KW-0472">Membrane</keyword>
<organism evidence="3 4">
    <name type="scientific">Catenulispora yoronensis</name>
    <dbReference type="NCBI Taxonomy" id="450799"/>
    <lineage>
        <taxon>Bacteria</taxon>
        <taxon>Bacillati</taxon>
        <taxon>Actinomycetota</taxon>
        <taxon>Actinomycetes</taxon>
        <taxon>Catenulisporales</taxon>
        <taxon>Catenulisporaceae</taxon>
        <taxon>Catenulispora</taxon>
    </lineage>
</organism>
<dbReference type="InterPro" id="IPR009937">
    <property type="entry name" value="Phage_holin_3_6"/>
</dbReference>
<keyword evidence="4" id="KW-1185">Reference proteome</keyword>